<dbReference type="AlphaFoldDB" id="A0A4S8X618"/>
<feature type="domain" description="4-O-methyl-glucuronoyl methylesterase-like" evidence="9">
    <location>
        <begin position="42"/>
        <end position="97"/>
    </location>
</feature>
<dbReference type="Gene3D" id="3.40.50.1820">
    <property type="entry name" value="alpha/beta hydrolase"/>
    <property type="match status" value="1"/>
</dbReference>
<evidence type="ECO:0000256" key="4">
    <source>
        <dbReference type="ARBA" id="ARBA00022801"/>
    </source>
</evidence>
<evidence type="ECO:0000256" key="5">
    <source>
        <dbReference type="ARBA" id="ARBA00023185"/>
    </source>
</evidence>
<evidence type="ECO:0000256" key="2">
    <source>
        <dbReference type="ARBA" id="ARBA00022487"/>
    </source>
</evidence>
<keyword evidence="2" id="KW-0719">Serine esterase</keyword>
<dbReference type="GO" id="GO:0052689">
    <property type="term" value="F:carboxylic ester hydrolase activity"/>
    <property type="evidence" value="ECO:0007669"/>
    <property type="project" value="UniProtKB-KW"/>
</dbReference>
<dbReference type="InterPro" id="IPR054579">
    <property type="entry name" value="GCE-like_dom"/>
</dbReference>
<evidence type="ECO:0000256" key="6">
    <source>
        <dbReference type="ARBA" id="ARBA00024511"/>
    </source>
</evidence>
<keyword evidence="3" id="KW-0732">Signal</keyword>
<comment type="caution">
    <text evidence="10">The sequence shown here is derived from an EMBL/GenBank/DDBJ whole genome shotgun (WGS) entry which is preliminary data.</text>
</comment>
<accession>A0A4S8X618</accession>
<organism evidence="10 11">
    <name type="scientific">Aureobasidium pullulans</name>
    <name type="common">Black yeast</name>
    <name type="synonym">Pullularia pullulans</name>
    <dbReference type="NCBI Taxonomy" id="5580"/>
    <lineage>
        <taxon>Eukaryota</taxon>
        <taxon>Fungi</taxon>
        <taxon>Dikarya</taxon>
        <taxon>Ascomycota</taxon>
        <taxon>Pezizomycotina</taxon>
        <taxon>Dothideomycetes</taxon>
        <taxon>Dothideomycetidae</taxon>
        <taxon>Dothideales</taxon>
        <taxon>Saccotheciaceae</taxon>
        <taxon>Aureobasidium</taxon>
    </lineage>
</organism>
<gene>
    <name evidence="10" type="ORF">D6D22_09367</name>
</gene>
<evidence type="ECO:0000313" key="10">
    <source>
        <dbReference type="EMBL" id="THW32937.1"/>
    </source>
</evidence>
<dbReference type="GO" id="GO:0046274">
    <property type="term" value="P:lignin catabolic process"/>
    <property type="evidence" value="ECO:0007669"/>
    <property type="project" value="UniProtKB-KW"/>
</dbReference>
<evidence type="ECO:0000256" key="8">
    <source>
        <dbReference type="SAM" id="Phobius"/>
    </source>
</evidence>
<proteinExistence type="inferred from homology"/>
<name>A0A4S8X618_AURPU</name>
<evidence type="ECO:0000256" key="1">
    <source>
        <dbReference type="ARBA" id="ARBA00010092"/>
    </source>
</evidence>
<keyword evidence="5" id="KW-0439">Lignin degradation</keyword>
<keyword evidence="8" id="KW-0472">Membrane</keyword>
<dbReference type="EMBL" id="QZAL01000227">
    <property type="protein sequence ID" value="THW32937.1"/>
    <property type="molecule type" value="Genomic_DNA"/>
</dbReference>
<keyword evidence="8" id="KW-1133">Transmembrane helix</keyword>
<keyword evidence="8" id="KW-0812">Transmembrane</keyword>
<sequence>MPLIIIQNFPTHSDLLMNLELGTKPGKPDAVSGSISGGNLTITATVNDTTISFIPTITYPLNGPAPYLAIIAFGSLTILALSGVAIITYNNDEIGAQIN</sequence>
<protein>
    <recommendedName>
        <fullName evidence="7">(4-O-methyl)-D-glucuronate--lignin esterase</fullName>
        <ecNumber evidence="7">3.1.1.117</ecNumber>
    </recommendedName>
</protein>
<evidence type="ECO:0000259" key="9">
    <source>
        <dbReference type="Pfam" id="PF22244"/>
    </source>
</evidence>
<dbReference type="Pfam" id="PF22244">
    <property type="entry name" value="GCE_fung"/>
    <property type="match status" value="1"/>
</dbReference>
<evidence type="ECO:0000256" key="7">
    <source>
        <dbReference type="ARBA" id="ARBA00026105"/>
    </source>
</evidence>
<dbReference type="EC" id="3.1.1.117" evidence="7"/>
<evidence type="ECO:0000256" key="3">
    <source>
        <dbReference type="ARBA" id="ARBA00022729"/>
    </source>
</evidence>
<dbReference type="Proteomes" id="UP000310687">
    <property type="component" value="Unassembled WGS sequence"/>
</dbReference>
<comment type="similarity">
    <text evidence="1">Belongs to the carbohydrate esterase 15 (CE15) family.</text>
</comment>
<comment type="catalytic activity">
    <reaction evidence="6">
        <text>a 4-O-methyl-alpha-D-glucuronosyl ester derivative + H2O = 4-O-methyl-alpha-D-glucuronate derivative + an alcohol + H(+)</text>
        <dbReference type="Rhea" id="RHEA:67452"/>
        <dbReference type="ChEBI" id="CHEBI:15377"/>
        <dbReference type="ChEBI" id="CHEBI:15378"/>
        <dbReference type="ChEBI" id="CHEBI:30879"/>
        <dbReference type="ChEBI" id="CHEBI:171667"/>
        <dbReference type="ChEBI" id="CHEBI:171668"/>
        <dbReference type="EC" id="3.1.1.117"/>
    </reaction>
    <physiologicalReaction direction="left-to-right" evidence="6">
        <dbReference type="Rhea" id="RHEA:67453"/>
    </physiologicalReaction>
</comment>
<evidence type="ECO:0000313" key="11">
    <source>
        <dbReference type="Proteomes" id="UP000310687"/>
    </source>
</evidence>
<feature type="transmembrane region" description="Helical" evidence="8">
    <location>
        <begin position="67"/>
        <end position="89"/>
    </location>
</feature>
<keyword evidence="4" id="KW-0378">Hydrolase</keyword>
<reference evidence="10 11" key="1">
    <citation type="submission" date="2018-10" db="EMBL/GenBank/DDBJ databases">
        <title>Fifty Aureobasidium pullulans genomes reveal a recombining polyextremotolerant generalist.</title>
        <authorList>
            <person name="Gostincar C."/>
            <person name="Turk M."/>
            <person name="Zajc J."/>
            <person name="Gunde-Cimerman N."/>
        </authorList>
    </citation>
    <scope>NUCLEOTIDE SEQUENCE [LARGE SCALE GENOMIC DNA]</scope>
    <source>
        <strain evidence="10 11">EXF-11013</strain>
    </source>
</reference>
<dbReference type="InterPro" id="IPR029058">
    <property type="entry name" value="AB_hydrolase_fold"/>
</dbReference>